<dbReference type="RefSeq" id="WP_270029888.1">
    <property type="nucleotide sequence ID" value="NZ_JAPDDP010000111.1"/>
</dbReference>
<organism evidence="1 2">
    <name type="scientific">Solirubrobacter phytolaccae</name>
    <dbReference type="NCBI Taxonomy" id="1404360"/>
    <lineage>
        <taxon>Bacteria</taxon>
        <taxon>Bacillati</taxon>
        <taxon>Actinomycetota</taxon>
        <taxon>Thermoleophilia</taxon>
        <taxon>Solirubrobacterales</taxon>
        <taxon>Solirubrobacteraceae</taxon>
        <taxon>Solirubrobacter</taxon>
    </lineage>
</organism>
<evidence type="ECO:0000313" key="2">
    <source>
        <dbReference type="Proteomes" id="UP001147653"/>
    </source>
</evidence>
<proteinExistence type="predicted"/>
<dbReference type="Proteomes" id="UP001147653">
    <property type="component" value="Unassembled WGS sequence"/>
</dbReference>
<sequence>MLHVDPGQVQAVQVRAGEIQLTQTVASPPAQGERPRQAVARLRRAYGQAGGLGEAHGPAQDADGAVGVAAFDEDEPADALGDRLGLMVLQGACETARPRRIPVRRLDVVLDER</sequence>
<name>A0A9X3NI87_9ACTN</name>
<keyword evidence="2" id="KW-1185">Reference proteome</keyword>
<protein>
    <submittedName>
        <fullName evidence="1">Uncharacterized protein</fullName>
    </submittedName>
</protein>
<evidence type="ECO:0000313" key="1">
    <source>
        <dbReference type="EMBL" id="MDA0185385.1"/>
    </source>
</evidence>
<gene>
    <name evidence="1" type="ORF">OJ997_34080</name>
</gene>
<reference evidence="1" key="1">
    <citation type="submission" date="2022-10" db="EMBL/GenBank/DDBJ databases">
        <title>The WGS of Solirubrobacter phytolaccae KCTC 29190.</title>
        <authorList>
            <person name="Jiang Z."/>
        </authorList>
    </citation>
    <scope>NUCLEOTIDE SEQUENCE</scope>
    <source>
        <strain evidence="1">KCTC 29190</strain>
    </source>
</reference>
<comment type="caution">
    <text evidence="1">The sequence shown here is derived from an EMBL/GenBank/DDBJ whole genome shotgun (WGS) entry which is preliminary data.</text>
</comment>
<accession>A0A9X3NI87</accession>
<dbReference type="EMBL" id="JAPDDP010000111">
    <property type="protein sequence ID" value="MDA0185385.1"/>
    <property type="molecule type" value="Genomic_DNA"/>
</dbReference>
<dbReference type="AlphaFoldDB" id="A0A9X3NI87"/>